<comment type="caution">
    <text evidence="10">The sequence shown here is derived from an EMBL/GenBank/DDBJ whole genome shotgun (WGS) entry which is preliminary data.</text>
</comment>
<keyword evidence="5 8" id="KW-0812">Transmembrane</keyword>
<feature type="transmembrane region" description="Helical" evidence="8">
    <location>
        <begin position="150"/>
        <end position="170"/>
    </location>
</feature>
<evidence type="ECO:0000256" key="7">
    <source>
        <dbReference type="ARBA" id="ARBA00023136"/>
    </source>
</evidence>
<keyword evidence="7 8" id="KW-0472">Membrane</keyword>
<feature type="transmembrane region" description="Helical" evidence="8">
    <location>
        <begin position="45"/>
        <end position="69"/>
    </location>
</feature>
<evidence type="ECO:0000313" key="11">
    <source>
        <dbReference type="Proteomes" id="UP000660861"/>
    </source>
</evidence>
<dbReference type="NCBIfam" id="NF008049">
    <property type="entry name" value="PRK10782.1"/>
    <property type="match status" value="1"/>
</dbReference>
<comment type="similarity">
    <text evidence="2">Belongs to the binding-protein-dependent transport system permease family. CysTW subfamily.</text>
</comment>
<proteinExistence type="inferred from homology"/>
<keyword evidence="3 8" id="KW-0813">Transport</keyword>
<dbReference type="AlphaFoldDB" id="A0A926EDH6"/>
<organism evidence="10 11">
    <name type="scientific">Zongyangia hominis</name>
    <dbReference type="NCBI Taxonomy" id="2763677"/>
    <lineage>
        <taxon>Bacteria</taxon>
        <taxon>Bacillati</taxon>
        <taxon>Bacillota</taxon>
        <taxon>Clostridia</taxon>
        <taxon>Eubacteriales</taxon>
        <taxon>Oscillospiraceae</taxon>
        <taxon>Zongyangia</taxon>
    </lineage>
</organism>
<dbReference type="InterPro" id="IPR000515">
    <property type="entry name" value="MetI-like"/>
</dbReference>
<keyword evidence="11" id="KW-1185">Reference proteome</keyword>
<feature type="transmembrane region" description="Helical" evidence="8">
    <location>
        <begin position="75"/>
        <end position="98"/>
    </location>
</feature>
<evidence type="ECO:0000256" key="4">
    <source>
        <dbReference type="ARBA" id="ARBA00022475"/>
    </source>
</evidence>
<accession>A0A926EDH6</accession>
<dbReference type="InterPro" id="IPR035906">
    <property type="entry name" value="MetI-like_sf"/>
</dbReference>
<dbReference type="CDD" id="cd06261">
    <property type="entry name" value="TM_PBP2"/>
    <property type="match status" value="1"/>
</dbReference>
<dbReference type="InterPro" id="IPR051322">
    <property type="entry name" value="AA_ABC_Transporter_Permease"/>
</dbReference>
<evidence type="ECO:0000256" key="2">
    <source>
        <dbReference type="ARBA" id="ARBA00007069"/>
    </source>
</evidence>
<evidence type="ECO:0000256" key="5">
    <source>
        <dbReference type="ARBA" id="ARBA00022692"/>
    </source>
</evidence>
<dbReference type="SUPFAM" id="SSF161098">
    <property type="entry name" value="MetI-like"/>
    <property type="match status" value="1"/>
</dbReference>
<dbReference type="Gene3D" id="1.10.3720.10">
    <property type="entry name" value="MetI-like"/>
    <property type="match status" value="1"/>
</dbReference>
<evidence type="ECO:0000256" key="3">
    <source>
        <dbReference type="ARBA" id="ARBA00022448"/>
    </source>
</evidence>
<reference evidence="10" key="1">
    <citation type="submission" date="2020-08" db="EMBL/GenBank/DDBJ databases">
        <title>Genome public.</title>
        <authorList>
            <person name="Liu C."/>
            <person name="Sun Q."/>
        </authorList>
    </citation>
    <scope>NUCLEOTIDE SEQUENCE</scope>
    <source>
        <strain evidence="10">NSJ-54</strain>
    </source>
</reference>
<dbReference type="Pfam" id="PF00528">
    <property type="entry name" value="BPD_transp_1"/>
    <property type="match status" value="1"/>
</dbReference>
<feature type="domain" description="ABC transmembrane type-1" evidence="9">
    <location>
        <begin position="6"/>
        <end position="200"/>
    </location>
</feature>
<evidence type="ECO:0000256" key="6">
    <source>
        <dbReference type="ARBA" id="ARBA00022989"/>
    </source>
</evidence>
<keyword evidence="4" id="KW-1003">Cell membrane</keyword>
<dbReference type="RefSeq" id="WP_262396990.1">
    <property type="nucleotide sequence ID" value="NZ_JACRTC010000001.1"/>
</dbReference>
<name>A0A926EDH6_9FIRM</name>
<comment type="subcellular location">
    <subcellularLocation>
        <location evidence="1 8">Cell membrane</location>
        <topology evidence="1 8">Multi-pass membrane protein</topology>
    </subcellularLocation>
</comment>
<dbReference type="GO" id="GO:0048473">
    <property type="term" value="P:D-methionine transmembrane transport"/>
    <property type="evidence" value="ECO:0007669"/>
    <property type="project" value="TreeGrafter"/>
</dbReference>
<dbReference type="PANTHER" id="PTHR30450">
    <property type="entry name" value="ABC TRANSPORTER PERMEASE"/>
    <property type="match status" value="1"/>
</dbReference>
<keyword evidence="6 8" id="KW-1133">Transmembrane helix</keyword>
<dbReference type="FunFam" id="1.10.3720.10:FF:000002">
    <property type="entry name" value="D-methionine ABC transporter permease MetI"/>
    <property type="match status" value="1"/>
</dbReference>
<sequence>MLLEGIGGTLYMTLLSTLFAYLIGLPLGILTVITGRNGIKPCRKLNMVLGWIVNIGRSIPFIILIVALIPFTKFVIGRTIGPTAAIVPLVIAAAPFIARLVEQSLEELDSGIVEAAKTMGASNWQIIYKVLLPEAIPSLIRGGSITTITLIGYSAMAGCVGAGGLGDIAIRYGYHRYQSDIMIITIILLVIIVQVIQCIFNLAANKIDKRNR</sequence>
<gene>
    <name evidence="10" type="ORF">H8709_02820</name>
</gene>
<feature type="transmembrane region" description="Helical" evidence="8">
    <location>
        <begin position="12"/>
        <end position="33"/>
    </location>
</feature>
<dbReference type="EMBL" id="JACRTC010000001">
    <property type="protein sequence ID" value="MBC8569757.1"/>
    <property type="molecule type" value="Genomic_DNA"/>
</dbReference>
<feature type="transmembrane region" description="Helical" evidence="8">
    <location>
        <begin position="182"/>
        <end position="204"/>
    </location>
</feature>
<evidence type="ECO:0000313" key="10">
    <source>
        <dbReference type="EMBL" id="MBC8569757.1"/>
    </source>
</evidence>
<evidence type="ECO:0000256" key="1">
    <source>
        <dbReference type="ARBA" id="ARBA00004651"/>
    </source>
</evidence>
<dbReference type="PROSITE" id="PS50928">
    <property type="entry name" value="ABC_TM1"/>
    <property type="match status" value="1"/>
</dbReference>
<dbReference type="PANTHER" id="PTHR30450:SF1">
    <property type="entry name" value="D-METHIONINE TRANSPORT SYSTEM PERMEASE PROTEIN METI-RELATED"/>
    <property type="match status" value="1"/>
</dbReference>
<evidence type="ECO:0000256" key="8">
    <source>
        <dbReference type="RuleBase" id="RU363032"/>
    </source>
</evidence>
<protein>
    <submittedName>
        <fullName evidence="10">ABC transporter permease</fullName>
    </submittedName>
</protein>
<dbReference type="Proteomes" id="UP000660861">
    <property type="component" value="Unassembled WGS sequence"/>
</dbReference>
<evidence type="ECO:0000259" key="9">
    <source>
        <dbReference type="PROSITE" id="PS50928"/>
    </source>
</evidence>
<dbReference type="GO" id="GO:0005886">
    <property type="term" value="C:plasma membrane"/>
    <property type="evidence" value="ECO:0007669"/>
    <property type="project" value="UniProtKB-SubCell"/>
</dbReference>